<gene>
    <name evidence="1" type="ORF">Pma05_11960</name>
</gene>
<proteinExistence type="predicted"/>
<dbReference type="Proteomes" id="UP000621500">
    <property type="component" value="Unassembled WGS sequence"/>
</dbReference>
<keyword evidence="2" id="KW-1185">Reference proteome</keyword>
<protein>
    <recommendedName>
        <fullName evidence="3">IrrE N-terminal-like domain-containing protein</fullName>
    </recommendedName>
</protein>
<sequence>MRNKVHLRRRCERIIERIPLPQPFDVDALRLALAKHRARPLNFHALPQPTTPGLPSGMWLATDQEDHIFYDGQTSPLHQRHIIFHEIGHILFDHNDRILLDNAVLHSSANSLDPDIVKRFSSRTCYSTREEQEAEMTATLLLEKVGSHSTSSPSNGVLANLERALGYRGRR</sequence>
<evidence type="ECO:0000313" key="1">
    <source>
        <dbReference type="EMBL" id="GIG94623.1"/>
    </source>
</evidence>
<organism evidence="1 2">
    <name type="scientific">Plantactinospora mayteni</name>
    <dbReference type="NCBI Taxonomy" id="566021"/>
    <lineage>
        <taxon>Bacteria</taxon>
        <taxon>Bacillati</taxon>
        <taxon>Actinomycetota</taxon>
        <taxon>Actinomycetes</taxon>
        <taxon>Micromonosporales</taxon>
        <taxon>Micromonosporaceae</taxon>
        <taxon>Plantactinospora</taxon>
    </lineage>
</organism>
<dbReference type="Gene3D" id="1.10.10.2910">
    <property type="match status" value="1"/>
</dbReference>
<name>A0ABQ4EIR9_9ACTN</name>
<reference evidence="1 2" key="1">
    <citation type="submission" date="2021-01" db="EMBL/GenBank/DDBJ databases">
        <title>Whole genome shotgun sequence of Plantactinospora mayteni NBRC 109088.</title>
        <authorList>
            <person name="Komaki H."/>
            <person name="Tamura T."/>
        </authorList>
    </citation>
    <scope>NUCLEOTIDE SEQUENCE [LARGE SCALE GENOMIC DNA]</scope>
    <source>
        <strain evidence="1 2">NBRC 109088</strain>
    </source>
</reference>
<comment type="caution">
    <text evidence="1">The sequence shown here is derived from an EMBL/GenBank/DDBJ whole genome shotgun (WGS) entry which is preliminary data.</text>
</comment>
<dbReference type="EMBL" id="BONX01000007">
    <property type="protein sequence ID" value="GIG94623.1"/>
    <property type="molecule type" value="Genomic_DNA"/>
</dbReference>
<evidence type="ECO:0008006" key="3">
    <source>
        <dbReference type="Google" id="ProtNLM"/>
    </source>
</evidence>
<dbReference type="RefSeq" id="WP_203856270.1">
    <property type="nucleotide sequence ID" value="NZ_BAAAZQ010000005.1"/>
</dbReference>
<accession>A0ABQ4EIR9</accession>
<evidence type="ECO:0000313" key="2">
    <source>
        <dbReference type="Proteomes" id="UP000621500"/>
    </source>
</evidence>